<feature type="region of interest" description="Disordered" evidence="7">
    <location>
        <begin position="967"/>
        <end position="998"/>
    </location>
</feature>
<dbReference type="Proteomes" id="UP001176521">
    <property type="component" value="Unassembled WGS sequence"/>
</dbReference>
<feature type="compositionally biased region" description="Polar residues" evidence="7">
    <location>
        <begin position="777"/>
        <end position="790"/>
    </location>
</feature>
<evidence type="ECO:0000256" key="4">
    <source>
        <dbReference type="ARBA" id="ARBA00022692"/>
    </source>
</evidence>
<feature type="compositionally biased region" description="Acidic residues" evidence="7">
    <location>
        <begin position="446"/>
        <end position="455"/>
    </location>
</feature>
<proteinExistence type="inferred from homology"/>
<protein>
    <recommendedName>
        <fullName evidence="9">Sodium/calcium exchanger membrane region domain-containing protein</fullName>
    </recommendedName>
</protein>
<feature type="domain" description="Sodium/calcium exchanger membrane region" evidence="9">
    <location>
        <begin position="157"/>
        <end position="296"/>
    </location>
</feature>
<feature type="compositionally biased region" description="Basic residues" evidence="7">
    <location>
        <begin position="902"/>
        <end position="927"/>
    </location>
</feature>
<feature type="compositionally biased region" description="Low complexity" evidence="7">
    <location>
        <begin position="632"/>
        <end position="643"/>
    </location>
</feature>
<feature type="region of interest" description="Disordered" evidence="7">
    <location>
        <begin position="1109"/>
        <end position="1197"/>
    </location>
</feature>
<evidence type="ECO:0000256" key="6">
    <source>
        <dbReference type="ARBA" id="ARBA00023136"/>
    </source>
</evidence>
<feature type="transmembrane region" description="Helical" evidence="8">
    <location>
        <begin position="1491"/>
        <end position="1513"/>
    </location>
</feature>
<dbReference type="InterPro" id="IPR004837">
    <property type="entry name" value="NaCa_Exmemb"/>
</dbReference>
<comment type="subcellular location">
    <subcellularLocation>
        <location evidence="1">Membrane</location>
        <topology evidence="1">Multi-pass membrane protein</topology>
    </subcellularLocation>
</comment>
<feature type="region of interest" description="Disordered" evidence="7">
    <location>
        <begin position="899"/>
        <end position="937"/>
    </location>
</feature>
<name>A0AAN6GDS4_9BASI</name>
<feature type="transmembrane region" description="Helical" evidence="8">
    <location>
        <begin position="1549"/>
        <end position="1570"/>
    </location>
</feature>
<dbReference type="PANTHER" id="PTHR12266:SF0">
    <property type="entry name" value="MITOCHONDRIAL SODIUM_CALCIUM EXCHANGER PROTEIN"/>
    <property type="match status" value="1"/>
</dbReference>
<dbReference type="Gene3D" id="1.20.1420.30">
    <property type="entry name" value="NCX, central ion-binding region"/>
    <property type="match status" value="2"/>
</dbReference>
<keyword evidence="11" id="KW-1185">Reference proteome</keyword>
<feature type="compositionally biased region" description="Acidic residues" evidence="7">
    <location>
        <begin position="1296"/>
        <end position="1309"/>
    </location>
</feature>
<feature type="transmembrane region" description="Helical" evidence="8">
    <location>
        <begin position="220"/>
        <end position="241"/>
    </location>
</feature>
<keyword evidence="6 8" id="KW-0472">Membrane</keyword>
<comment type="caution">
    <text evidence="10">The sequence shown here is derived from an EMBL/GenBank/DDBJ whole genome shotgun (WGS) entry which is preliminary data.</text>
</comment>
<gene>
    <name evidence="10" type="ORF">OC842_002138</name>
</gene>
<feature type="transmembrane region" description="Helical" evidence="8">
    <location>
        <begin position="1525"/>
        <end position="1543"/>
    </location>
</feature>
<feature type="transmembrane region" description="Helical" evidence="8">
    <location>
        <begin position="253"/>
        <end position="272"/>
    </location>
</feature>
<feature type="transmembrane region" description="Helical" evidence="8">
    <location>
        <begin position="284"/>
        <end position="301"/>
    </location>
</feature>
<feature type="compositionally biased region" description="Polar residues" evidence="7">
    <location>
        <begin position="1383"/>
        <end position="1402"/>
    </location>
</feature>
<keyword evidence="4 8" id="KW-0812">Transmembrane</keyword>
<comment type="similarity">
    <text evidence="2">Belongs to the Ca(2+):cation antiporter (CaCA) (TC 2.A.19) family.</text>
</comment>
<sequence length="1693" mass="176844">MTRPPAAAAAVASRRRARARVHPQHALLLVLALVAIVQLVLSGRSSAAAEPAPAPASALLEVSSSSSSSSSSSTYTLSNGTLSIQKNKKVKACQPLPIHKPAHKVCKHVQQHCALDGHIDYLASYFCAGVPSNGHRSPLAADKIGLVRGTVLAAILAWLLFLFSSVGLTASDFFSPNLSTLASRLHLSESTAGVSLLAFGNGSPDVFSTFAAMRSGSGSLAIGELIGAASFITAVVAAAMMLVQPFRVKPYPFLRDVGFFTVAIALALFVLLDGTLHLSESLTLVALYVAYAALVIVGGWWQERRRQRRLAERAGLYGAKETRPSIIEAGLHFPSEEEEETDANERTPLHASDTAHATTPSQEPAPASRNPNLKLQIPQTPLQRKPSLNRFLAPPQTGGASAHVPVSASIHSASSSPLASPIFAPPSSSGASAVRSPSALIRSEYDPDADDEGEDSAGGGLTTASLGYATEADPFDRALALGHSGSGETGLGIGSALAAATAVGAPGILTASKSNATVPVAAPGSTSAFAFPPLPATGGTAATMPVPGPSASAGATPAHAATTGLAPHTTPVTPGPGGIRPGYYLPRHSLLGAIEFRDVVRSLQAESAAALLASSSSTANISGGGGAARTPGGYYADDSGADSYDSDEGLDSERHTSDDAGMGAVGMRRSGSQPVQRRPNSLFGSLGLGLSSSGAISDHLGTGREPASRSGSVSRKGKGKNRGLLSSLGFGGGGGSADDDEDVDDGSLARARHSSMVGPDLLGARKTPGTHRRARGSSLSVAPSESNPELASTKAGPMSAHPTPGRRVSQRFAAGPAPGARHLRTQSTSVGPGAVRPLLSGGEQPTPVSAARDRGWELFYSRGLELESDWERLASPAGAVGSAAATNREAVRQHLLSAHPHPSAHHHHHRHHRANSQNHHHHRRRSQNRSGEQDLSGSVLVDGQQLQPQHHHHRRAHSVHPAIEGATASARSAHAPPSPSTEGLLGTDNVPGVKGMGRSASTVVPEQAAALADKTESENMAKFTFGAGTSSGTGEGARKEELDPSPLHTPGGHRARSPEPGAKRTDALPRLAIPTSSTGRSLAVRTQAAGTSSTGVLVDVGDEAEVRSNRSVPSIMIDDEGSRKRFAAQKKNVEPPQDEEEDEDSMQRTPRPGDGFSRRGPRSRTLSASTTLTADEEEETRGLRLRTTSNGSYAHPRPALYGIEEGGTTHGAGSHVRGQKHRAISGLRRFKRSVAHGWDHLLYDYIEPIAHALFPSLRHFGSKSWIGIIVSVLSVPAIFVLKLTLPVVVDEEEEEQAAAQLEEEEEEEREAAKVGAGAGMNRSASAGSRRSLLRGPVRLEGDERLLVAHTVIDSPQPLSASPTTPRPFDANAQVAEGLKALQTDPSASFSGSVTAVGQSSTSKHIHRYLNEDSSEGDEDGSESCHSCDDAEATENALAFYDREERKRRATAARFLALTQVSLGPTFCTWAILSPKTFSLRDPGMRTVLRVFAVGTALALLCALCIALGARRVLARHPSVRRTISLVRCLGGFVVSVMFIMTIVDEVVSILQAIGIIMGLSDAILGLTIFAMGNSLGDLVANVTIARMGHPVMAISACFAGPLLNILLGIGLSGTYILTSHDRGGPEAPSKLILDFSPTLLVSCIGLLVILIGILIAVPLNGFYLDRKLGSVLIITYGIIMAINVLTEIFVDKD</sequence>
<evidence type="ECO:0000256" key="3">
    <source>
        <dbReference type="ARBA" id="ARBA00022448"/>
    </source>
</evidence>
<feature type="compositionally biased region" description="Low complexity" evidence="7">
    <location>
        <begin position="681"/>
        <end position="694"/>
    </location>
</feature>
<keyword evidence="5 8" id="KW-1133">Transmembrane helix</keyword>
<feature type="domain" description="Sodium/calcium exchanger membrane region" evidence="9">
    <location>
        <begin position="1529"/>
        <end position="1683"/>
    </location>
</feature>
<feature type="region of interest" description="Disordered" evidence="7">
    <location>
        <begin position="444"/>
        <end position="464"/>
    </location>
</feature>
<feature type="compositionally biased region" description="Low complexity" evidence="7">
    <location>
        <begin position="1163"/>
        <end position="1173"/>
    </location>
</feature>
<dbReference type="Pfam" id="PF01699">
    <property type="entry name" value="Na_Ca_ex"/>
    <property type="match status" value="2"/>
</dbReference>
<keyword evidence="3" id="KW-0813">Transport</keyword>
<evidence type="ECO:0000256" key="8">
    <source>
        <dbReference type="SAM" id="Phobius"/>
    </source>
</evidence>
<feature type="region of interest" description="Disordered" evidence="7">
    <location>
        <begin position="1383"/>
        <end position="1404"/>
    </location>
</feature>
<evidence type="ECO:0000256" key="7">
    <source>
        <dbReference type="SAM" id="MobiDB-lite"/>
    </source>
</evidence>
<evidence type="ECO:0000259" key="9">
    <source>
        <dbReference type="Pfam" id="PF01699"/>
    </source>
</evidence>
<organism evidence="10 11">
    <name type="scientific">Tilletia horrida</name>
    <dbReference type="NCBI Taxonomy" id="155126"/>
    <lineage>
        <taxon>Eukaryota</taxon>
        <taxon>Fungi</taxon>
        <taxon>Dikarya</taxon>
        <taxon>Basidiomycota</taxon>
        <taxon>Ustilaginomycotina</taxon>
        <taxon>Exobasidiomycetes</taxon>
        <taxon>Tilletiales</taxon>
        <taxon>Tilletiaceae</taxon>
        <taxon>Tilletia</taxon>
    </lineage>
</organism>
<feature type="compositionally biased region" description="Low complexity" evidence="7">
    <location>
        <begin position="1319"/>
        <end position="1330"/>
    </location>
</feature>
<dbReference type="EMBL" id="JAPDMQ010000085">
    <property type="protein sequence ID" value="KAK0535958.1"/>
    <property type="molecule type" value="Genomic_DNA"/>
</dbReference>
<feature type="region of interest" description="Disordered" evidence="7">
    <location>
        <begin position="1296"/>
        <end position="1330"/>
    </location>
</feature>
<feature type="compositionally biased region" description="Polar residues" evidence="7">
    <location>
        <begin position="369"/>
        <end position="382"/>
    </location>
</feature>
<feature type="region of interest" description="Disordered" evidence="7">
    <location>
        <begin position="332"/>
        <end position="405"/>
    </location>
</feature>
<feature type="transmembrane region" description="Helical" evidence="8">
    <location>
        <begin position="1638"/>
        <end position="1659"/>
    </location>
</feature>
<evidence type="ECO:0000256" key="5">
    <source>
        <dbReference type="ARBA" id="ARBA00022989"/>
    </source>
</evidence>
<feature type="region of interest" description="Disordered" evidence="7">
    <location>
        <begin position="1024"/>
        <end position="1096"/>
    </location>
</feature>
<feature type="compositionally biased region" description="Polar residues" evidence="7">
    <location>
        <begin position="670"/>
        <end position="679"/>
    </location>
</feature>
<dbReference type="GO" id="GO:0016020">
    <property type="term" value="C:membrane"/>
    <property type="evidence" value="ECO:0007669"/>
    <property type="project" value="UniProtKB-SubCell"/>
</dbReference>
<evidence type="ECO:0000256" key="2">
    <source>
        <dbReference type="ARBA" id="ARBA00008170"/>
    </source>
</evidence>
<dbReference type="PANTHER" id="PTHR12266">
    <property type="entry name" value="NA+/CA2+ K+ INDEPENDENT EXCHANGER"/>
    <property type="match status" value="1"/>
</dbReference>
<feature type="transmembrane region" description="Helical" evidence="8">
    <location>
        <begin position="1671"/>
        <end position="1690"/>
    </location>
</feature>
<dbReference type="InterPro" id="IPR044880">
    <property type="entry name" value="NCX_ion-bd_dom_sf"/>
</dbReference>
<evidence type="ECO:0000313" key="11">
    <source>
        <dbReference type="Proteomes" id="UP001176521"/>
    </source>
</evidence>
<feature type="transmembrane region" description="Helical" evidence="8">
    <location>
        <begin position="146"/>
        <end position="169"/>
    </location>
</feature>
<evidence type="ECO:0000313" key="10">
    <source>
        <dbReference type="EMBL" id="KAK0535958.1"/>
    </source>
</evidence>
<reference evidence="10" key="1">
    <citation type="journal article" date="2023" name="PhytoFront">
        <title>Draft Genome Resources of Seven Strains of Tilletia horrida, Causal Agent of Kernel Smut of Rice.</title>
        <authorList>
            <person name="Khanal S."/>
            <person name="Antony Babu S."/>
            <person name="Zhou X.G."/>
        </authorList>
    </citation>
    <scope>NUCLEOTIDE SEQUENCE</scope>
    <source>
        <strain evidence="10">TX3</strain>
    </source>
</reference>
<evidence type="ECO:0000256" key="1">
    <source>
        <dbReference type="ARBA" id="ARBA00004141"/>
    </source>
</evidence>
<dbReference type="GO" id="GO:0008324">
    <property type="term" value="F:monoatomic cation transmembrane transporter activity"/>
    <property type="evidence" value="ECO:0007669"/>
    <property type="project" value="TreeGrafter"/>
</dbReference>
<feature type="transmembrane region" description="Helical" evidence="8">
    <location>
        <begin position="1591"/>
        <end position="1618"/>
    </location>
</feature>
<dbReference type="GO" id="GO:0006874">
    <property type="term" value="P:intracellular calcium ion homeostasis"/>
    <property type="evidence" value="ECO:0007669"/>
    <property type="project" value="TreeGrafter"/>
</dbReference>
<feature type="transmembrane region" description="Helical" evidence="8">
    <location>
        <begin position="1451"/>
        <end position="1471"/>
    </location>
</feature>
<dbReference type="InterPro" id="IPR051359">
    <property type="entry name" value="CaCA_antiporter"/>
</dbReference>
<accession>A0AAN6GDS4</accession>
<feature type="region of interest" description="Disordered" evidence="7">
    <location>
        <begin position="632"/>
        <end position="850"/>
    </location>
</feature>